<dbReference type="PANTHER" id="PTHR23519:SF1">
    <property type="entry name" value="AUTOPHAGY-RELATED PROTEIN 22"/>
    <property type="match status" value="1"/>
</dbReference>
<evidence type="ECO:0000256" key="3">
    <source>
        <dbReference type="ARBA" id="ARBA00022989"/>
    </source>
</evidence>
<dbReference type="InterPro" id="IPR011701">
    <property type="entry name" value="MFS"/>
</dbReference>
<protein>
    <submittedName>
        <fullName evidence="7">Unannotated protein</fullName>
    </submittedName>
</protein>
<dbReference type="Gene3D" id="1.20.1250.20">
    <property type="entry name" value="MFS general substrate transporter like domains"/>
    <property type="match status" value="1"/>
</dbReference>
<dbReference type="InterPro" id="IPR036259">
    <property type="entry name" value="MFS_trans_sf"/>
</dbReference>
<feature type="transmembrane region" description="Helical" evidence="5">
    <location>
        <begin position="52"/>
        <end position="72"/>
    </location>
</feature>
<sequence>MTSNDASTKKRGTFAWALWDWAEQPYPTIMQTFIFPVYLTGTVAAMETQAEVQLGIATGIAGVILALIAPVLGRRSDDNGRRKFWLMFNTYLLVGIMIASFFVKPSPEFLLLGLVLYGAGSVIQEAALINYYAMLKSVTTEKNIGRVSGYAWALGYAGGIVLLVISLAGFILASTPWFGIGTEDAVNVRSVFLFSAVWTLIFSIPLLLRVPEIAKKPNSRKESVLQSYKSIWGQLKSLRAQAPETLKFLISSAIYRDGLAGVFTFGAVLGTLAFGFTFEQVIVFGIAANIVSGLGALIGGRLDDVFGSRTIIISSLIGLIISGSAVFFFYDFGTITYWIGGLALCLFVGPAQASSRTFVSRFTPLGREGEVFGLYQFTGRAISFLSGTFWALSITIANTVLGVKDATIWGIWGLMIILIVGLLLLTRVHPRPTVLESN</sequence>
<feature type="domain" description="Major facilitator superfamily (MFS) profile" evidence="6">
    <location>
        <begin position="237"/>
        <end position="438"/>
    </location>
</feature>
<feature type="transmembrane region" description="Helical" evidence="5">
    <location>
        <begin position="84"/>
        <end position="103"/>
    </location>
</feature>
<gene>
    <name evidence="7" type="ORF">UFOPK2370_00661</name>
</gene>
<dbReference type="InterPro" id="IPR050495">
    <property type="entry name" value="ATG22/LtaA_families"/>
</dbReference>
<reference evidence="7" key="1">
    <citation type="submission" date="2020-05" db="EMBL/GenBank/DDBJ databases">
        <authorList>
            <person name="Chiriac C."/>
            <person name="Salcher M."/>
            <person name="Ghai R."/>
            <person name="Kavagutti S V."/>
        </authorList>
    </citation>
    <scope>NUCLEOTIDE SEQUENCE</scope>
</reference>
<comment type="subcellular location">
    <subcellularLocation>
        <location evidence="1">Endomembrane system</location>
        <topology evidence="1">Multi-pass membrane protein</topology>
    </subcellularLocation>
</comment>
<accession>A0A6J6NIV3</accession>
<dbReference type="PROSITE" id="PS50850">
    <property type="entry name" value="MFS"/>
    <property type="match status" value="1"/>
</dbReference>
<evidence type="ECO:0000256" key="2">
    <source>
        <dbReference type="ARBA" id="ARBA00022692"/>
    </source>
</evidence>
<dbReference type="Pfam" id="PF07690">
    <property type="entry name" value="MFS_1"/>
    <property type="match status" value="1"/>
</dbReference>
<dbReference type="AlphaFoldDB" id="A0A6J6NIV3"/>
<feature type="transmembrane region" description="Helical" evidence="5">
    <location>
        <begin position="311"/>
        <end position="329"/>
    </location>
</feature>
<dbReference type="PANTHER" id="PTHR23519">
    <property type="entry name" value="AUTOPHAGY-RELATED PROTEIN 22"/>
    <property type="match status" value="1"/>
</dbReference>
<keyword evidence="2 5" id="KW-0812">Transmembrane</keyword>
<feature type="transmembrane region" description="Helical" evidence="5">
    <location>
        <begin position="335"/>
        <end position="353"/>
    </location>
</feature>
<evidence type="ECO:0000256" key="1">
    <source>
        <dbReference type="ARBA" id="ARBA00004127"/>
    </source>
</evidence>
<feature type="transmembrane region" description="Helical" evidence="5">
    <location>
        <begin position="191"/>
        <end position="210"/>
    </location>
</feature>
<evidence type="ECO:0000259" key="6">
    <source>
        <dbReference type="PROSITE" id="PS50850"/>
    </source>
</evidence>
<proteinExistence type="predicted"/>
<keyword evidence="3 5" id="KW-1133">Transmembrane helix</keyword>
<feature type="transmembrane region" description="Helical" evidence="5">
    <location>
        <begin position="154"/>
        <end position="179"/>
    </location>
</feature>
<feature type="transmembrane region" description="Helical" evidence="5">
    <location>
        <begin position="374"/>
        <end position="394"/>
    </location>
</feature>
<name>A0A6J6NIV3_9ZZZZ</name>
<evidence type="ECO:0000256" key="5">
    <source>
        <dbReference type="SAM" id="Phobius"/>
    </source>
</evidence>
<keyword evidence="4 5" id="KW-0472">Membrane</keyword>
<feature type="transmembrane region" description="Helical" evidence="5">
    <location>
        <begin position="109"/>
        <end position="133"/>
    </location>
</feature>
<organism evidence="7">
    <name type="scientific">freshwater metagenome</name>
    <dbReference type="NCBI Taxonomy" id="449393"/>
    <lineage>
        <taxon>unclassified sequences</taxon>
        <taxon>metagenomes</taxon>
        <taxon>ecological metagenomes</taxon>
    </lineage>
</organism>
<evidence type="ECO:0000313" key="7">
    <source>
        <dbReference type="EMBL" id="CAB4686307.1"/>
    </source>
</evidence>
<dbReference type="SUPFAM" id="SSF103473">
    <property type="entry name" value="MFS general substrate transporter"/>
    <property type="match status" value="1"/>
</dbReference>
<feature type="transmembrane region" description="Helical" evidence="5">
    <location>
        <begin position="282"/>
        <end position="299"/>
    </location>
</feature>
<dbReference type="EMBL" id="CAEZXK010000013">
    <property type="protein sequence ID" value="CAB4686307.1"/>
    <property type="molecule type" value="Genomic_DNA"/>
</dbReference>
<evidence type="ECO:0000256" key="4">
    <source>
        <dbReference type="ARBA" id="ARBA00023136"/>
    </source>
</evidence>
<feature type="transmembrane region" description="Helical" evidence="5">
    <location>
        <begin position="406"/>
        <end position="425"/>
    </location>
</feature>
<dbReference type="GO" id="GO:0012505">
    <property type="term" value="C:endomembrane system"/>
    <property type="evidence" value="ECO:0007669"/>
    <property type="project" value="UniProtKB-SubCell"/>
</dbReference>
<dbReference type="InterPro" id="IPR020846">
    <property type="entry name" value="MFS_dom"/>
</dbReference>
<dbReference type="GO" id="GO:0022857">
    <property type="term" value="F:transmembrane transporter activity"/>
    <property type="evidence" value="ECO:0007669"/>
    <property type="project" value="InterPro"/>
</dbReference>
<feature type="transmembrane region" description="Helical" evidence="5">
    <location>
        <begin position="258"/>
        <end position="276"/>
    </location>
</feature>